<dbReference type="PROSITE" id="PS00114">
    <property type="entry name" value="PRPP_SYNTHASE"/>
    <property type="match status" value="1"/>
</dbReference>
<dbReference type="NCBIfam" id="NF002320">
    <property type="entry name" value="PRK01259.1"/>
    <property type="match status" value="1"/>
</dbReference>
<dbReference type="GO" id="GO:0006164">
    <property type="term" value="P:purine nucleotide biosynthetic process"/>
    <property type="evidence" value="ECO:0007669"/>
    <property type="project" value="TreeGrafter"/>
</dbReference>
<feature type="binding site" evidence="12">
    <location>
        <position position="201"/>
    </location>
    <ligand>
        <name>D-ribose 5-phosphate</name>
        <dbReference type="ChEBI" id="CHEBI:78346"/>
    </ligand>
</feature>
<dbReference type="PANTHER" id="PTHR10210">
    <property type="entry name" value="RIBOSE-PHOSPHATE DIPHOSPHOKINASE FAMILY MEMBER"/>
    <property type="match status" value="1"/>
</dbReference>
<feature type="active site" evidence="12">
    <location>
        <position position="199"/>
    </location>
</feature>
<feature type="binding site" evidence="12">
    <location>
        <begin position="42"/>
        <end position="44"/>
    </location>
    <ligand>
        <name>ATP</name>
        <dbReference type="ChEBI" id="CHEBI:30616"/>
    </ligand>
</feature>
<keyword evidence="5 12" id="KW-0547">Nucleotide-binding</keyword>
<feature type="binding site" evidence="12">
    <location>
        <position position="225"/>
    </location>
    <ligand>
        <name>D-ribose 5-phosphate</name>
        <dbReference type="ChEBI" id="CHEBI:78346"/>
    </ligand>
</feature>
<comment type="cofactor">
    <cofactor evidence="12">
        <name>Mg(2+)</name>
        <dbReference type="ChEBI" id="CHEBI:18420"/>
    </cofactor>
    <text evidence="12">Binds 2 Mg(2+) ions per subunit.</text>
</comment>
<dbReference type="InterPro" id="IPR000842">
    <property type="entry name" value="PRib_PP_synth_CS"/>
</dbReference>
<evidence type="ECO:0000256" key="8">
    <source>
        <dbReference type="ARBA" id="ARBA00022842"/>
    </source>
</evidence>
<evidence type="ECO:0000256" key="11">
    <source>
        <dbReference type="ARBA" id="ARBA00061444"/>
    </source>
</evidence>
<dbReference type="CDD" id="cd06223">
    <property type="entry name" value="PRTases_typeI"/>
    <property type="match status" value="1"/>
</dbReference>
<organism evidence="14 15">
    <name type="scientific">Candidatus Abzuiibacterium crystallinum</name>
    <dbReference type="NCBI Taxonomy" id="1974748"/>
    <lineage>
        <taxon>Bacteria</taxon>
        <taxon>Pseudomonadati</taxon>
        <taxon>Candidatus Omnitrophota</taxon>
        <taxon>Candidatus Abzuiibacterium</taxon>
    </lineage>
</organism>
<comment type="similarity">
    <text evidence="11 12">Belongs to the ribose-phosphate pyrophosphokinase family. Class I subfamily.</text>
</comment>
<keyword evidence="3 12" id="KW-0479">Metal-binding</keyword>
<comment type="subcellular location">
    <subcellularLocation>
        <location evidence="12">Cytoplasm</location>
    </subcellularLocation>
</comment>
<feature type="domain" description="Ribose-phosphate pyrophosphokinase N-terminal" evidence="13">
    <location>
        <begin position="10"/>
        <end position="125"/>
    </location>
</feature>
<feature type="binding site" evidence="12">
    <location>
        <begin position="101"/>
        <end position="102"/>
    </location>
    <ligand>
        <name>ATP</name>
        <dbReference type="ChEBI" id="CHEBI:30616"/>
    </ligand>
</feature>
<dbReference type="GO" id="GO:0009156">
    <property type="term" value="P:ribonucleoside monophosphate biosynthetic process"/>
    <property type="evidence" value="ECO:0007669"/>
    <property type="project" value="InterPro"/>
</dbReference>
<dbReference type="Pfam" id="PF13793">
    <property type="entry name" value="Pribosyltran_N"/>
    <property type="match status" value="1"/>
</dbReference>
<dbReference type="InterPro" id="IPR037515">
    <property type="entry name" value="Rib-P_diPkinase_bac"/>
</dbReference>
<dbReference type="NCBIfam" id="TIGR01251">
    <property type="entry name" value="ribP_PPkin"/>
    <property type="match status" value="1"/>
</dbReference>
<keyword evidence="12" id="KW-0963">Cytoplasm</keyword>
<comment type="pathway">
    <text evidence="1 12">Metabolic intermediate biosynthesis; 5-phospho-alpha-D-ribose 1-diphosphate biosynthesis; 5-phospho-alpha-D-ribose 1-diphosphate from D-ribose 5-phosphate (route I): step 1/1.</text>
</comment>
<dbReference type="SUPFAM" id="SSF53271">
    <property type="entry name" value="PRTase-like"/>
    <property type="match status" value="1"/>
</dbReference>
<dbReference type="GO" id="GO:0006015">
    <property type="term" value="P:5-phosphoribose 1-diphosphate biosynthetic process"/>
    <property type="evidence" value="ECO:0007669"/>
    <property type="project" value="UniProtKB-UniRule"/>
</dbReference>
<dbReference type="GO" id="GO:0002189">
    <property type="term" value="C:ribose phosphate diphosphokinase complex"/>
    <property type="evidence" value="ECO:0007669"/>
    <property type="project" value="TreeGrafter"/>
</dbReference>
<dbReference type="EC" id="2.7.6.1" evidence="12"/>
<dbReference type="InterPro" id="IPR029057">
    <property type="entry name" value="PRTase-like"/>
</dbReference>
<evidence type="ECO:0000259" key="13">
    <source>
        <dbReference type="Pfam" id="PF13793"/>
    </source>
</evidence>
<evidence type="ECO:0000256" key="9">
    <source>
        <dbReference type="ARBA" id="ARBA00049535"/>
    </source>
</evidence>
<keyword evidence="7 12" id="KW-0067">ATP-binding</keyword>
<name>A0A2H0LSN1_9BACT</name>
<evidence type="ECO:0000256" key="4">
    <source>
        <dbReference type="ARBA" id="ARBA00022727"/>
    </source>
</evidence>
<evidence type="ECO:0000256" key="1">
    <source>
        <dbReference type="ARBA" id="ARBA00004996"/>
    </source>
</evidence>
<dbReference type="UniPathway" id="UPA00087">
    <property type="reaction ID" value="UER00172"/>
</dbReference>
<protein>
    <recommendedName>
        <fullName evidence="12">Ribose-phosphate pyrophosphokinase</fullName>
        <shortName evidence="12">RPPK</shortName>
        <ecNumber evidence="12">2.7.6.1</ecNumber>
    </recommendedName>
    <alternativeName>
        <fullName evidence="12">5-phospho-D-ribosyl alpha-1-diphosphate synthase</fullName>
    </alternativeName>
    <alternativeName>
        <fullName evidence="12">Phosphoribosyl diphosphate synthase</fullName>
    </alternativeName>
    <alternativeName>
        <fullName evidence="12">Phosphoribosyl pyrophosphate synthase</fullName>
        <shortName evidence="12">P-Rib-PP synthase</shortName>
        <shortName evidence="12">PRPP synthase</shortName>
        <shortName evidence="12">PRPPase</shortName>
    </alternativeName>
</protein>
<proteinExistence type="inferred from homology"/>
<evidence type="ECO:0000256" key="2">
    <source>
        <dbReference type="ARBA" id="ARBA00022679"/>
    </source>
</evidence>
<reference evidence="14 15" key="1">
    <citation type="submission" date="2017-09" db="EMBL/GenBank/DDBJ databases">
        <title>Depth-based differentiation of microbial function through sediment-hosted aquifers and enrichment of novel symbionts in the deep terrestrial subsurface.</title>
        <authorList>
            <person name="Probst A.J."/>
            <person name="Ladd B."/>
            <person name="Jarett J.K."/>
            <person name="Geller-Mcgrath D.E."/>
            <person name="Sieber C.M."/>
            <person name="Emerson J.B."/>
            <person name="Anantharaman K."/>
            <person name="Thomas B.C."/>
            <person name="Malmstrom R."/>
            <person name="Stieglmeier M."/>
            <person name="Klingl A."/>
            <person name="Woyke T."/>
            <person name="Ryan C.M."/>
            <person name="Banfield J.F."/>
        </authorList>
    </citation>
    <scope>NUCLEOTIDE SEQUENCE [LARGE SCALE GENOMIC DNA]</scope>
    <source>
        <strain evidence="14">CG11_big_fil_rev_8_21_14_0_20_45_26</strain>
    </source>
</reference>
<feature type="binding site" evidence="12">
    <location>
        <position position="135"/>
    </location>
    <ligand>
        <name>Mg(2+)</name>
        <dbReference type="ChEBI" id="CHEBI:18420"/>
    </ligand>
</feature>
<evidence type="ECO:0000256" key="12">
    <source>
        <dbReference type="HAMAP-Rule" id="MF_00583"/>
    </source>
</evidence>
<dbReference type="GO" id="GO:0004749">
    <property type="term" value="F:ribose phosphate diphosphokinase activity"/>
    <property type="evidence" value="ECO:0007669"/>
    <property type="project" value="UniProtKB-UniRule"/>
</dbReference>
<comment type="function">
    <text evidence="10 12">Involved in the biosynthesis of the central metabolite phospho-alpha-D-ribosyl-1-pyrophosphate (PRPP) via the transfer of pyrophosphoryl group from ATP to 1-hydroxyl of ribose-5-phosphate (Rib-5-P).</text>
</comment>
<gene>
    <name evidence="12" type="primary">prs</name>
    <name evidence="14" type="ORF">COV74_00985</name>
</gene>
<comment type="caution">
    <text evidence="12">Lacks conserved residue(s) required for the propagation of feature annotation.</text>
</comment>
<keyword evidence="4 12" id="KW-0545">Nucleotide biosynthesis</keyword>
<keyword evidence="8 12" id="KW-0460">Magnesium</keyword>
<evidence type="ECO:0000313" key="15">
    <source>
        <dbReference type="Proteomes" id="UP000230859"/>
    </source>
</evidence>
<comment type="caution">
    <text evidence="14">The sequence shown here is derived from an EMBL/GenBank/DDBJ whole genome shotgun (WGS) entry which is preliminary data.</text>
</comment>
<dbReference type="AlphaFoldDB" id="A0A2H0LSN1"/>
<evidence type="ECO:0000256" key="3">
    <source>
        <dbReference type="ARBA" id="ARBA00022723"/>
    </source>
</evidence>
<evidence type="ECO:0000313" key="14">
    <source>
        <dbReference type="EMBL" id="PIQ87367.1"/>
    </source>
</evidence>
<comment type="subunit">
    <text evidence="12">Homohexamer.</text>
</comment>
<dbReference type="GO" id="GO:0005524">
    <property type="term" value="F:ATP binding"/>
    <property type="evidence" value="ECO:0007669"/>
    <property type="project" value="UniProtKB-KW"/>
</dbReference>
<dbReference type="HAMAP" id="MF_00583_B">
    <property type="entry name" value="RibP_PPkinase_B"/>
    <property type="match status" value="1"/>
</dbReference>
<dbReference type="Gene3D" id="3.40.50.2020">
    <property type="match status" value="2"/>
</dbReference>
<evidence type="ECO:0000256" key="10">
    <source>
        <dbReference type="ARBA" id="ARBA00054914"/>
    </source>
</evidence>
<dbReference type="InterPro" id="IPR005946">
    <property type="entry name" value="Rib-P_diPkinase"/>
</dbReference>
<dbReference type="FunFam" id="3.40.50.2020:FF:000001">
    <property type="entry name" value="Ribose-phosphate pyrophosphokinase"/>
    <property type="match status" value="1"/>
</dbReference>
<dbReference type="Proteomes" id="UP000230859">
    <property type="component" value="Unassembled WGS sequence"/>
</dbReference>
<keyword evidence="6 12" id="KW-0418">Kinase</keyword>
<dbReference type="PANTHER" id="PTHR10210:SF41">
    <property type="entry name" value="RIBOSE-PHOSPHATE PYROPHOSPHOKINASE 1, CHLOROPLASTIC"/>
    <property type="match status" value="1"/>
</dbReference>
<dbReference type="Pfam" id="PF14572">
    <property type="entry name" value="Pribosyl_synth"/>
    <property type="match status" value="1"/>
</dbReference>
<evidence type="ECO:0000256" key="7">
    <source>
        <dbReference type="ARBA" id="ARBA00022840"/>
    </source>
</evidence>
<dbReference type="InterPro" id="IPR000836">
    <property type="entry name" value="PRTase_dom"/>
</dbReference>
<dbReference type="GO" id="GO:0005737">
    <property type="term" value="C:cytoplasm"/>
    <property type="evidence" value="ECO:0007669"/>
    <property type="project" value="UniProtKB-SubCell"/>
</dbReference>
<evidence type="ECO:0000256" key="6">
    <source>
        <dbReference type="ARBA" id="ARBA00022777"/>
    </source>
</evidence>
<dbReference type="GO" id="GO:0000287">
    <property type="term" value="F:magnesium ion binding"/>
    <property type="evidence" value="ECO:0007669"/>
    <property type="project" value="UniProtKB-UniRule"/>
</dbReference>
<keyword evidence="2 12" id="KW-0808">Transferase</keyword>
<dbReference type="EMBL" id="PCVY01000013">
    <property type="protein sequence ID" value="PIQ87367.1"/>
    <property type="molecule type" value="Genomic_DNA"/>
</dbReference>
<sequence>MKGNHKNSISIISGNANPQLAKAICRKLGIHLDRVAIGRFPDGEIRVQIEENIRGKDLFIIQSICQSPNDHLMELLILIDAAKRASAQRITAVLPYYGYGRQDRKDRPRVPITAKLVANLLQTSGANRILTMDLHSNQIQGFFDIPFDHLYSINVLCPYLIQRKKKDREFVVASTDVGGIKMARAYANRLNCNLAIVDKRREDASTTHAMHIIGNVKDCDVVIVDDMVTTAGSLVEAVSAIKRAGAREIYAAIVHPVLVGPAISRLQKSGLKELVVTDTIPLPSEKRIRKIKVRSVAGLLAEAIHRIHQNQSVSSLFRSVSVES</sequence>
<comment type="catalytic activity">
    <reaction evidence="9 12">
        <text>D-ribose 5-phosphate + ATP = 5-phospho-alpha-D-ribose 1-diphosphate + AMP + H(+)</text>
        <dbReference type="Rhea" id="RHEA:15609"/>
        <dbReference type="ChEBI" id="CHEBI:15378"/>
        <dbReference type="ChEBI" id="CHEBI:30616"/>
        <dbReference type="ChEBI" id="CHEBI:58017"/>
        <dbReference type="ChEBI" id="CHEBI:78346"/>
        <dbReference type="ChEBI" id="CHEBI:456215"/>
        <dbReference type="EC" id="2.7.6.1"/>
    </reaction>
</comment>
<dbReference type="SMART" id="SM01400">
    <property type="entry name" value="Pribosyltran_N"/>
    <property type="match status" value="1"/>
</dbReference>
<accession>A0A2H0LSN1</accession>
<dbReference type="GO" id="GO:0016301">
    <property type="term" value="F:kinase activity"/>
    <property type="evidence" value="ECO:0007669"/>
    <property type="project" value="UniProtKB-KW"/>
</dbReference>
<feature type="binding site" evidence="12">
    <location>
        <position position="176"/>
    </location>
    <ligand>
        <name>Mg(2+)</name>
        <dbReference type="ChEBI" id="CHEBI:18420"/>
    </ligand>
</feature>
<dbReference type="InterPro" id="IPR029099">
    <property type="entry name" value="Pribosyltran_N"/>
</dbReference>
<evidence type="ECO:0000256" key="5">
    <source>
        <dbReference type="ARBA" id="ARBA00022741"/>
    </source>
</evidence>